<evidence type="ECO:0000313" key="6">
    <source>
        <dbReference type="Proteomes" id="UP001482620"/>
    </source>
</evidence>
<evidence type="ECO:0000256" key="3">
    <source>
        <dbReference type="PROSITE-ProRule" id="PRU01379"/>
    </source>
</evidence>
<gene>
    <name evidence="5" type="primary">CPA1_2</name>
    <name evidence="5" type="ORF">ILYODFUR_024831</name>
</gene>
<comment type="similarity">
    <text evidence="2 3">Belongs to the peptidase M14 family.</text>
</comment>
<comment type="caution">
    <text evidence="5">The sequence shown here is derived from an EMBL/GenBank/DDBJ whole genome shotgun (WGS) entry which is preliminary data.</text>
</comment>
<dbReference type="Pfam" id="PF00246">
    <property type="entry name" value="Peptidase_M14"/>
    <property type="match status" value="1"/>
</dbReference>
<sequence>MNKYPNNLFLQHSVAQKAITNLASLYGTRYQYGSIINVIYQASGNTVDWTYEQGIKYSYTFELRDTGAYGFLLPANQIIPTAEETWLALMVIMDHTYKNPY</sequence>
<reference evidence="5 6" key="1">
    <citation type="submission" date="2021-06" db="EMBL/GenBank/DDBJ databases">
        <authorList>
            <person name="Palmer J.M."/>
        </authorList>
    </citation>
    <scope>NUCLEOTIDE SEQUENCE [LARGE SCALE GENOMIC DNA]</scope>
    <source>
        <strain evidence="6">if_2019</strain>
        <tissue evidence="5">Muscle</tissue>
    </source>
</reference>
<protein>
    <submittedName>
        <fullName evidence="5">Multifunctional pyrimidine synthesis protein CAD</fullName>
    </submittedName>
</protein>
<feature type="active site" description="Proton donor/acceptor" evidence="3">
    <location>
        <position position="62"/>
    </location>
</feature>
<dbReference type="PANTHER" id="PTHR11705">
    <property type="entry name" value="PROTEASE FAMILY M14 CARBOXYPEPTIDASE A,B"/>
    <property type="match status" value="1"/>
</dbReference>
<evidence type="ECO:0000259" key="4">
    <source>
        <dbReference type="PROSITE" id="PS52035"/>
    </source>
</evidence>
<dbReference type="EMBL" id="JAHRIQ010014566">
    <property type="protein sequence ID" value="MEQ2226177.1"/>
    <property type="molecule type" value="Genomic_DNA"/>
</dbReference>
<dbReference type="PANTHER" id="PTHR11705:SF94">
    <property type="entry name" value="CARBOXYPEPTIDASE A1"/>
    <property type="match status" value="1"/>
</dbReference>
<dbReference type="PROSITE" id="PS52035">
    <property type="entry name" value="PEPTIDASE_M14"/>
    <property type="match status" value="1"/>
</dbReference>
<evidence type="ECO:0000256" key="2">
    <source>
        <dbReference type="ARBA" id="ARBA00005988"/>
    </source>
</evidence>
<proteinExistence type="inferred from homology"/>
<feature type="domain" description="Peptidase M14" evidence="4">
    <location>
        <begin position="1"/>
        <end position="96"/>
    </location>
</feature>
<keyword evidence="6" id="KW-1185">Reference proteome</keyword>
<name>A0ABV0T3M0_9TELE</name>
<comment type="cofactor">
    <cofactor evidence="1">
        <name>Zn(2+)</name>
        <dbReference type="ChEBI" id="CHEBI:29105"/>
    </cofactor>
</comment>
<dbReference type="Proteomes" id="UP001482620">
    <property type="component" value="Unassembled WGS sequence"/>
</dbReference>
<dbReference type="InterPro" id="IPR000834">
    <property type="entry name" value="Peptidase_M14"/>
</dbReference>
<accession>A0ABV0T3M0</accession>
<evidence type="ECO:0000313" key="5">
    <source>
        <dbReference type="EMBL" id="MEQ2226177.1"/>
    </source>
</evidence>
<dbReference type="Gene3D" id="3.40.630.10">
    <property type="entry name" value="Zn peptidases"/>
    <property type="match status" value="1"/>
</dbReference>
<organism evidence="5 6">
    <name type="scientific">Ilyodon furcidens</name>
    <name type="common">goldbreast splitfin</name>
    <dbReference type="NCBI Taxonomy" id="33524"/>
    <lineage>
        <taxon>Eukaryota</taxon>
        <taxon>Metazoa</taxon>
        <taxon>Chordata</taxon>
        <taxon>Craniata</taxon>
        <taxon>Vertebrata</taxon>
        <taxon>Euteleostomi</taxon>
        <taxon>Actinopterygii</taxon>
        <taxon>Neopterygii</taxon>
        <taxon>Teleostei</taxon>
        <taxon>Neoteleostei</taxon>
        <taxon>Acanthomorphata</taxon>
        <taxon>Ovalentaria</taxon>
        <taxon>Atherinomorphae</taxon>
        <taxon>Cyprinodontiformes</taxon>
        <taxon>Goodeidae</taxon>
        <taxon>Ilyodon</taxon>
    </lineage>
</organism>
<evidence type="ECO:0000256" key="1">
    <source>
        <dbReference type="ARBA" id="ARBA00001947"/>
    </source>
</evidence>
<dbReference type="SUPFAM" id="SSF53187">
    <property type="entry name" value="Zn-dependent exopeptidases"/>
    <property type="match status" value="1"/>
</dbReference>